<name>A0A1R1YGC1_9FUNG</name>
<dbReference type="GO" id="GO:0043161">
    <property type="term" value="P:proteasome-mediated ubiquitin-dependent protein catabolic process"/>
    <property type="evidence" value="ECO:0007669"/>
    <property type="project" value="TreeGrafter"/>
</dbReference>
<dbReference type="AlphaFoldDB" id="A0A1R1YGC1"/>
<comment type="similarity">
    <text evidence="1">Belongs to the proteasome subunit S14 family.</text>
</comment>
<dbReference type="PROSITE" id="PS50250">
    <property type="entry name" value="PCI"/>
    <property type="match status" value="1"/>
</dbReference>
<dbReference type="GO" id="GO:0005829">
    <property type="term" value="C:cytosol"/>
    <property type="evidence" value="ECO:0007669"/>
    <property type="project" value="TreeGrafter"/>
</dbReference>
<keyword evidence="5" id="KW-1185">Reference proteome</keyword>
<dbReference type="PANTHER" id="PTHR12387">
    <property type="entry name" value="26S PROTEASOME NON-ATPASE REGULATORY SUBUNIT 8"/>
    <property type="match status" value="1"/>
</dbReference>
<accession>A0A1R1YGC1</accession>
<sequence>MEYLRASEASQIYSSTVQLVQNNSDIAQIDSNLLKLKRFLVLNSFLDPSNIPDTNTLTLCREILELGAEYTIAAGNMDAFEDYINKLSAFYFSPNETVSAESPKKHYFMGLHLMQLLTQSRITDFHLALEQLDTDDIRNNAYLLQPIEFEQAMTEGNYKKIIKALHALDPNSIAYKLVATLSLTIRKEIASFASSLYASLPVNDAKALLFCASVDELLALAAEFGWSVSADADGSGNGNGGRIVFNGSSSDDALDFDPTLVIEQNLVFARELERIV</sequence>
<feature type="domain" description="PCI" evidence="3">
    <location>
        <begin position="78"/>
        <end position="250"/>
    </location>
</feature>
<comment type="caution">
    <text evidence="4">The sequence shown here is derived from an EMBL/GenBank/DDBJ whole genome shotgun (WGS) entry which is preliminary data.</text>
</comment>
<evidence type="ECO:0000259" key="3">
    <source>
        <dbReference type="PROSITE" id="PS50250"/>
    </source>
</evidence>
<dbReference type="Proteomes" id="UP000187283">
    <property type="component" value="Unassembled WGS sequence"/>
</dbReference>
<dbReference type="OrthoDB" id="8775810at2759"/>
<protein>
    <submittedName>
        <fullName evidence="4">Putative 26S proteasome non-ATPase regulatory subunit 8</fullName>
    </submittedName>
</protein>
<dbReference type="EMBL" id="LSSN01000089">
    <property type="protein sequence ID" value="OMJ25933.1"/>
    <property type="molecule type" value="Genomic_DNA"/>
</dbReference>
<dbReference type="InterPro" id="IPR006746">
    <property type="entry name" value="26S_Psome_Rpn12"/>
</dbReference>
<dbReference type="InterPro" id="IPR033464">
    <property type="entry name" value="CSN8_PSD8_EIF3K"/>
</dbReference>
<keyword evidence="2 4" id="KW-0647">Proteasome</keyword>
<dbReference type="Pfam" id="PF10075">
    <property type="entry name" value="CSN8_PSD8_EIF3K"/>
    <property type="match status" value="1"/>
</dbReference>
<evidence type="ECO:0000256" key="2">
    <source>
        <dbReference type="ARBA" id="ARBA00022942"/>
    </source>
</evidence>
<dbReference type="PANTHER" id="PTHR12387:SF0">
    <property type="entry name" value="26S PROTEASOME NON-ATPASE REGULATORY SUBUNIT 8"/>
    <property type="match status" value="1"/>
</dbReference>
<evidence type="ECO:0000313" key="5">
    <source>
        <dbReference type="Proteomes" id="UP000187283"/>
    </source>
</evidence>
<dbReference type="GO" id="GO:0005634">
    <property type="term" value="C:nucleus"/>
    <property type="evidence" value="ECO:0007669"/>
    <property type="project" value="TreeGrafter"/>
</dbReference>
<evidence type="ECO:0000256" key="1">
    <source>
        <dbReference type="ARBA" id="ARBA00009627"/>
    </source>
</evidence>
<evidence type="ECO:0000313" key="4">
    <source>
        <dbReference type="EMBL" id="OMJ25933.1"/>
    </source>
</evidence>
<dbReference type="STRING" id="133412.A0A1R1YGC1"/>
<reference evidence="4 5" key="1">
    <citation type="submission" date="2017-01" db="EMBL/GenBank/DDBJ databases">
        <authorList>
            <person name="Mah S.A."/>
            <person name="Swanson W.J."/>
            <person name="Moy G.W."/>
            <person name="Vacquier V.D."/>
        </authorList>
    </citation>
    <scope>NUCLEOTIDE SEQUENCE [LARGE SCALE GENOMIC DNA]</scope>
    <source>
        <strain evidence="4 5">GSMNP</strain>
    </source>
</reference>
<proteinExistence type="inferred from homology"/>
<gene>
    <name evidence="4" type="ORF">AYI70_g556</name>
</gene>
<dbReference type="Gene3D" id="1.25.40.990">
    <property type="match status" value="1"/>
</dbReference>
<dbReference type="GO" id="GO:0008541">
    <property type="term" value="C:proteasome regulatory particle, lid subcomplex"/>
    <property type="evidence" value="ECO:0007669"/>
    <property type="project" value="TreeGrafter"/>
</dbReference>
<organism evidence="4 5">
    <name type="scientific">Smittium culicis</name>
    <dbReference type="NCBI Taxonomy" id="133412"/>
    <lineage>
        <taxon>Eukaryota</taxon>
        <taxon>Fungi</taxon>
        <taxon>Fungi incertae sedis</taxon>
        <taxon>Zoopagomycota</taxon>
        <taxon>Kickxellomycotina</taxon>
        <taxon>Harpellomycetes</taxon>
        <taxon>Harpellales</taxon>
        <taxon>Legeriomycetaceae</taxon>
        <taxon>Smittium</taxon>
    </lineage>
</organism>
<dbReference type="InterPro" id="IPR000717">
    <property type="entry name" value="PCI_dom"/>
</dbReference>